<organism evidence="2 3">
    <name type="scientific">Alistipes intestinihominis</name>
    <dbReference type="NCBI Taxonomy" id="3133172"/>
    <lineage>
        <taxon>Bacteria</taxon>
        <taxon>Pseudomonadati</taxon>
        <taxon>Bacteroidota</taxon>
        <taxon>Bacteroidia</taxon>
        <taxon>Bacteroidales</taxon>
        <taxon>Rikenellaceae</taxon>
        <taxon>Alistipes</taxon>
    </lineage>
</organism>
<accession>A0ABV1GUJ8</accession>
<evidence type="ECO:0000313" key="2">
    <source>
        <dbReference type="EMBL" id="MEQ2544071.1"/>
    </source>
</evidence>
<dbReference type="EMBL" id="JBBMFL010000003">
    <property type="protein sequence ID" value="MEQ2544071.1"/>
    <property type="molecule type" value="Genomic_DNA"/>
</dbReference>
<name>A0ABV1GUJ8_9BACT</name>
<reference evidence="2 3" key="1">
    <citation type="submission" date="2024-03" db="EMBL/GenBank/DDBJ databases">
        <title>Human intestinal bacterial collection.</title>
        <authorList>
            <person name="Pauvert C."/>
            <person name="Hitch T.C.A."/>
            <person name="Clavel T."/>
        </authorList>
    </citation>
    <scope>NUCLEOTIDE SEQUENCE [LARGE SCALE GENOMIC DNA]</scope>
    <source>
        <strain evidence="2 3">CLA-KB-H122</strain>
    </source>
</reference>
<dbReference type="RefSeq" id="WP_349093839.1">
    <property type="nucleotide sequence ID" value="NZ_JBBMFL010000003.1"/>
</dbReference>
<feature type="signal peptide" evidence="1">
    <location>
        <begin position="1"/>
        <end position="24"/>
    </location>
</feature>
<keyword evidence="3" id="KW-1185">Reference proteome</keyword>
<dbReference type="Proteomes" id="UP001460202">
    <property type="component" value="Unassembled WGS sequence"/>
</dbReference>
<protein>
    <recommendedName>
        <fullName evidence="4">Secreted protein</fullName>
    </recommendedName>
</protein>
<comment type="caution">
    <text evidence="2">The sequence shown here is derived from an EMBL/GenBank/DDBJ whole genome shotgun (WGS) entry which is preliminary data.</text>
</comment>
<feature type="chain" id="PRO_5046907581" description="Secreted protein" evidence="1">
    <location>
        <begin position="25"/>
        <end position="111"/>
    </location>
</feature>
<evidence type="ECO:0000313" key="3">
    <source>
        <dbReference type="Proteomes" id="UP001460202"/>
    </source>
</evidence>
<gene>
    <name evidence="2" type="ORF">WMO46_03785</name>
</gene>
<proteinExistence type="predicted"/>
<sequence length="111" mass="12497">MKMHLRFRQCCAAFLLSVLLAAYAGQKVHIYNEDPAHFAAFSGDLVPDNGAEQQIVEFCIVDDFHFFPYLLEIPYAHQFYAEVLAVLLPEATRCKCAPEISFFSLRAPPAA</sequence>
<keyword evidence="1" id="KW-0732">Signal</keyword>
<evidence type="ECO:0008006" key="4">
    <source>
        <dbReference type="Google" id="ProtNLM"/>
    </source>
</evidence>
<evidence type="ECO:0000256" key="1">
    <source>
        <dbReference type="SAM" id="SignalP"/>
    </source>
</evidence>